<reference evidence="1" key="1">
    <citation type="submission" date="2023-03" db="EMBL/GenBank/DDBJ databases">
        <title>Massive genome expansion in bonnet fungi (Mycena s.s.) driven by repeated elements and novel gene families across ecological guilds.</title>
        <authorList>
            <consortium name="Lawrence Berkeley National Laboratory"/>
            <person name="Harder C.B."/>
            <person name="Miyauchi S."/>
            <person name="Viragh M."/>
            <person name="Kuo A."/>
            <person name="Thoen E."/>
            <person name="Andreopoulos B."/>
            <person name="Lu D."/>
            <person name="Skrede I."/>
            <person name="Drula E."/>
            <person name="Henrissat B."/>
            <person name="Morin E."/>
            <person name="Kohler A."/>
            <person name="Barry K."/>
            <person name="LaButti K."/>
            <person name="Morin E."/>
            <person name="Salamov A."/>
            <person name="Lipzen A."/>
            <person name="Mereny Z."/>
            <person name="Hegedus B."/>
            <person name="Baldrian P."/>
            <person name="Stursova M."/>
            <person name="Weitz H."/>
            <person name="Taylor A."/>
            <person name="Grigoriev I.V."/>
            <person name="Nagy L.G."/>
            <person name="Martin F."/>
            <person name="Kauserud H."/>
        </authorList>
    </citation>
    <scope>NUCLEOTIDE SEQUENCE</scope>
    <source>
        <strain evidence="1">CBHHK173m</strain>
    </source>
</reference>
<protein>
    <submittedName>
        <fullName evidence="1">Uncharacterized protein</fullName>
    </submittedName>
</protein>
<keyword evidence="2" id="KW-1185">Reference proteome</keyword>
<evidence type="ECO:0000313" key="1">
    <source>
        <dbReference type="EMBL" id="KAJ7084455.1"/>
    </source>
</evidence>
<organism evidence="1 2">
    <name type="scientific">Mycena belliarum</name>
    <dbReference type="NCBI Taxonomy" id="1033014"/>
    <lineage>
        <taxon>Eukaryota</taxon>
        <taxon>Fungi</taxon>
        <taxon>Dikarya</taxon>
        <taxon>Basidiomycota</taxon>
        <taxon>Agaricomycotina</taxon>
        <taxon>Agaricomycetes</taxon>
        <taxon>Agaricomycetidae</taxon>
        <taxon>Agaricales</taxon>
        <taxon>Marasmiineae</taxon>
        <taxon>Mycenaceae</taxon>
        <taxon>Mycena</taxon>
    </lineage>
</organism>
<evidence type="ECO:0000313" key="2">
    <source>
        <dbReference type="Proteomes" id="UP001222325"/>
    </source>
</evidence>
<comment type="caution">
    <text evidence="1">The sequence shown here is derived from an EMBL/GenBank/DDBJ whole genome shotgun (WGS) entry which is preliminary data.</text>
</comment>
<sequence>MQGCAQLHFVSDFHLYLSQSLTIQQHPSKPLLFSQTAGSIQRHKLCQLRSSKMSQFLDVDAAYDDAPLPYIAFEDDDAATLVGTDAGASDIAAVDDAATLVGPDTGTSAEDGTGVVDHVAALDTRSHASTDDDRSVTAVHDFDVRGGDVLYPAADDFDVRGGDVLYPAADDFDARELYEAADEIHRRIESRPAAGLRAGTAAPIGPAPAGRLARVRRVLRSVGRRLRRFFPK</sequence>
<proteinExistence type="predicted"/>
<dbReference type="Proteomes" id="UP001222325">
    <property type="component" value="Unassembled WGS sequence"/>
</dbReference>
<gene>
    <name evidence="1" type="ORF">B0H15DRAFT_802519</name>
</gene>
<name>A0AAD6XP01_9AGAR</name>
<dbReference type="EMBL" id="JARJCN010000038">
    <property type="protein sequence ID" value="KAJ7084455.1"/>
    <property type="molecule type" value="Genomic_DNA"/>
</dbReference>
<accession>A0AAD6XP01</accession>
<dbReference type="AlphaFoldDB" id="A0AAD6XP01"/>